<gene>
    <name evidence="1" type="ORF">BV25DRAFT_1988214</name>
</gene>
<evidence type="ECO:0000313" key="1">
    <source>
        <dbReference type="EMBL" id="KAI0066442.1"/>
    </source>
</evidence>
<evidence type="ECO:0000313" key="2">
    <source>
        <dbReference type="Proteomes" id="UP000814140"/>
    </source>
</evidence>
<reference evidence="1" key="2">
    <citation type="journal article" date="2022" name="New Phytol.">
        <title>Evolutionary transition to the ectomycorrhizal habit in the genomes of a hyperdiverse lineage of mushroom-forming fungi.</title>
        <authorList>
            <person name="Looney B."/>
            <person name="Miyauchi S."/>
            <person name="Morin E."/>
            <person name="Drula E."/>
            <person name="Courty P.E."/>
            <person name="Kohler A."/>
            <person name="Kuo A."/>
            <person name="LaButti K."/>
            <person name="Pangilinan J."/>
            <person name="Lipzen A."/>
            <person name="Riley R."/>
            <person name="Andreopoulos W."/>
            <person name="He G."/>
            <person name="Johnson J."/>
            <person name="Nolan M."/>
            <person name="Tritt A."/>
            <person name="Barry K.W."/>
            <person name="Grigoriev I.V."/>
            <person name="Nagy L.G."/>
            <person name="Hibbett D."/>
            <person name="Henrissat B."/>
            <person name="Matheny P.B."/>
            <person name="Labbe J."/>
            <person name="Martin F.M."/>
        </authorList>
    </citation>
    <scope>NUCLEOTIDE SEQUENCE</scope>
    <source>
        <strain evidence="1">HHB10654</strain>
    </source>
</reference>
<dbReference type="Proteomes" id="UP000814140">
    <property type="component" value="Unassembled WGS sequence"/>
</dbReference>
<accession>A0ACB8TCT0</accession>
<keyword evidence="2" id="KW-1185">Reference proteome</keyword>
<comment type="caution">
    <text evidence="1">The sequence shown here is derived from an EMBL/GenBank/DDBJ whole genome shotgun (WGS) entry which is preliminary data.</text>
</comment>
<organism evidence="1 2">
    <name type="scientific">Artomyces pyxidatus</name>
    <dbReference type="NCBI Taxonomy" id="48021"/>
    <lineage>
        <taxon>Eukaryota</taxon>
        <taxon>Fungi</taxon>
        <taxon>Dikarya</taxon>
        <taxon>Basidiomycota</taxon>
        <taxon>Agaricomycotina</taxon>
        <taxon>Agaricomycetes</taxon>
        <taxon>Russulales</taxon>
        <taxon>Auriscalpiaceae</taxon>
        <taxon>Artomyces</taxon>
    </lineage>
</organism>
<sequence length="306" mass="34158">MFTANTEEYKNHQLALDASLYDLSDVDAAFFKEQIGISDDEELKKHLLQIQADAHAVFPYPCIRLFTWTKLMLSRLRSYPQLLKLGREREGAILLDVGCCFGVDVRKAIVDGYPMQNVVATDLHEGFWDVGHELFRTTSESFSVPFISGDAFNPAHLAVLPPFTLAAPPTSARPDLASLTSLNPLRGHVSAIYASALFHLFQEDQQEQLARAFAGLLSPEPGSMLLGQHAGSPEKRLLTSGFSGQTRCCHSPESWRELWEGIFAEVGAKVHVETKLIKLEGDDLKTTANAPADREYWWLQWAVTRL</sequence>
<protein>
    <submittedName>
        <fullName evidence="1">Uncharacterized protein</fullName>
    </submittedName>
</protein>
<dbReference type="EMBL" id="MU277192">
    <property type="protein sequence ID" value="KAI0066442.1"/>
    <property type="molecule type" value="Genomic_DNA"/>
</dbReference>
<reference evidence="1" key="1">
    <citation type="submission" date="2021-03" db="EMBL/GenBank/DDBJ databases">
        <authorList>
            <consortium name="DOE Joint Genome Institute"/>
            <person name="Ahrendt S."/>
            <person name="Looney B.P."/>
            <person name="Miyauchi S."/>
            <person name="Morin E."/>
            <person name="Drula E."/>
            <person name="Courty P.E."/>
            <person name="Chicoki N."/>
            <person name="Fauchery L."/>
            <person name="Kohler A."/>
            <person name="Kuo A."/>
            <person name="Labutti K."/>
            <person name="Pangilinan J."/>
            <person name="Lipzen A."/>
            <person name="Riley R."/>
            <person name="Andreopoulos W."/>
            <person name="He G."/>
            <person name="Johnson J."/>
            <person name="Barry K.W."/>
            <person name="Grigoriev I.V."/>
            <person name="Nagy L."/>
            <person name="Hibbett D."/>
            <person name="Henrissat B."/>
            <person name="Matheny P.B."/>
            <person name="Labbe J."/>
            <person name="Martin F."/>
        </authorList>
    </citation>
    <scope>NUCLEOTIDE SEQUENCE</scope>
    <source>
        <strain evidence="1">HHB10654</strain>
    </source>
</reference>
<name>A0ACB8TCT0_9AGAM</name>
<proteinExistence type="predicted"/>